<dbReference type="Proteomes" id="UP000076852">
    <property type="component" value="Chromosome 1"/>
</dbReference>
<accession>A0A167VQC6</accession>
<reference evidence="1 2" key="1">
    <citation type="journal article" date="2016" name="Gene">
        <title>PacBio SMRT assembly of a complex multi-replicon genome reveals chlorocatechol degradative operon in a region of genome plasticity.</title>
        <authorList>
            <person name="Ricker N."/>
            <person name="Shen S.Y."/>
            <person name="Goordial J."/>
            <person name="Jin S."/>
            <person name="Fulthorpe R.R."/>
        </authorList>
    </citation>
    <scope>NUCLEOTIDE SEQUENCE [LARGE SCALE GENOMIC DNA]</scope>
    <source>
        <strain evidence="1 2">OLGA172</strain>
    </source>
</reference>
<evidence type="ECO:0000313" key="2">
    <source>
        <dbReference type="Proteomes" id="UP000076852"/>
    </source>
</evidence>
<keyword evidence="2" id="KW-1185">Reference proteome</keyword>
<dbReference type="AlphaFoldDB" id="A0A167VQC6"/>
<gene>
    <name evidence="1" type="ORF">AYM40_01290</name>
</gene>
<organism evidence="1 2">
    <name type="scientific">Paraburkholderia phytofirmans OLGA172</name>
    <dbReference type="NCBI Taxonomy" id="1417228"/>
    <lineage>
        <taxon>Bacteria</taxon>
        <taxon>Pseudomonadati</taxon>
        <taxon>Pseudomonadota</taxon>
        <taxon>Betaproteobacteria</taxon>
        <taxon>Burkholderiales</taxon>
        <taxon>Burkholderiaceae</taxon>
        <taxon>Paraburkholderia</taxon>
    </lineage>
</organism>
<name>A0A167VQC6_9BURK</name>
<evidence type="ECO:0000313" key="1">
    <source>
        <dbReference type="EMBL" id="ANB71143.1"/>
    </source>
</evidence>
<proteinExistence type="predicted"/>
<dbReference type="KEGG" id="buz:AYM40_01290"/>
<dbReference type="EMBL" id="CP014578">
    <property type="protein sequence ID" value="ANB71143.1"/>
    <property type="molecule type" value="Genomic_DNA"/>
</dbReference>
<protein>
    <submittedName>
        <fullName evidence="1">Uncharacterized protein</fullName>
    </submittedName>
</protein>
<sequence>MTRIFCQFGGAQTMRSGQISSALNDDAAPVALLLDLPVRTSAGKGIRNGKVRFCKAELIF</sequence>